<organism evidence="1 2">
    <name type="scientific">Diphasiastrum complanatum</name>
    <name type="common">Issler's clubmoss</name>
    <name type="synonym">Lycopodium complanatum</name>
    <dbReference type="NCBI Taxonomy" id="34168"/>
    <lineage>
        <taxon>Eukaryota</taxon>
        <taxon>Viridiplantae</taxon>
        <taxon>Streptophyta</taxon>
        <taxon>Embryophyta</taxon>
        <taxon>Tracheophyta</taxon>
        <taxon>Lycopodiopsida</taxon>
        <taxon>Lycopodiales</taxon>
        <taxon>Lycopodiaceae</taxon>
        <taxon>Lycopodioideae</taxon>
        <taxon>Diphasiastrum</taxon>
    </lineage>
</organism>
<sequence length="646" mass="71231">MAVSRALLKRCGFRGYIRKLQLLPYSCQISHISSHPFQFSHKQQQCSLLDFHGAVAPAPVAAAFSFNQIHTRNLSTTSVVLQLPQIQPDVASFHQEQPSIQPHGNPSFSGEQGFFKHGFSAAYDSNFSHSAVPFEIASLDMQTLGREMNTCLARENPMEAVKMFEEWKSAVNGKTGQDNLPNRALFNLYLHSRLKLGASYQDLCNVVKEMEDADMPPDLQVYNFLLRAIFRQRDSLTAETLLAKMEQSGIEAQPDGDSYNLLVVLCALDKRIDSALKYFQTMLRKGFEPSKMTINEVILAASRLHHTRVAVALLTEIQDADKIPMLTTCAELLVAAADVDDAECASLALDLIRQRPTGKFTPSLMFDEGTLLAVLSTAARKGDGALTDKVWDTLVKSLGDQQHPSPALYHARIHAHSAAGNLTAAFCGVEELQSAYGKLEDDTNGQIFSPFSSLRPLVLACLRGGAESLDAAYYLLEEFHAKKHVIALASINCIILGCSNAWDVDRAYQTFQSIGSVFALRPDVHSYNALIAGLAKTKQTSEAVTVYEHIKNAGLTPDSRTFMLLVDAHLVNHDIKSAVDLLNIMVGAGQVPSQQSTLKVWKRCFQEGDKIGGMKIKELHKKLGYPVSYGGENRVQLLFDLLKVKT</sequence>
<evidence type="ECO:0000313" key="2">
    <source>
        <dbReference type="Proteomes" id="UP001162992"/>
    </source>
</evidence>
<name>A0ACC2BH32_DIPCM</name>
<keyword evidence="2" id="KW-1185">Reference proteome</keyword>
<evidence type="ECO:0000313" key="1">
    <source>
        <dbReference type="EMBL" id="KAJ7529091.1"/>
    </source>
</evidence>
<accession>A0ACC2BH32</accession>
<reference evidence="2" key="1">
    <citation type="journal article" date="2024" name="Proc. Natl. Acad. Sci. U.S.A.">
        <title>Extraordinary preservation of gene collinearity over three hundred million years revealed in homosporous lycophytes.</title>
        <authorList>
            <person name="Li C."/>
            <person name="Wickell D."/>
            <person name="Kuo L.Y."/>
            <person name="Chen X."/>
            <person name="Nie B."/>
            <person name="Liao X."/>
            <person name="Peng D."/>
            <person name="Ji J."/>
            <person name="Jenkins J."/>
            <person name="Williams M."/>
            <person name="Shu S."/>
            <person name="Plott C."/>
            <person name="Barry K."/>
            <person name="Rajasekar S."/>
            <person name="Grimwood J."/>
            <person name="Han X."/>
            <person name="Sun S."/>
            <person name="Hou Z."/>
            <person name="He W."/>
            <person name="Dai G."/>
            <person name="Sun C."/>
            <person name="Schmutz J."/>
            <person name="Leebens-Mack J.H."/>
            <person name="Li F.W."/>
            <person name="Wang L."/>
        </authorList>
    </citation>
    <scope>NUCLEOTIDE SEQUENCE [LARGE SCALE GENOMIC DNA]</scope>
    <source>
        <strain evidence="2">cv. PW_Plant_1</strain>
    </source>
</reference>
<comment type="caution">
    <text evidence="1">The sequence shown here is derived from an EMBL/GenBank/DDBJ whole genome shotgun (WGS) entry which is preliminary data.</text>
</comment>
<gene>
    <name evidence="1" type="ORF">O6H91_15G033700</name>
</gene>
<proteinExistence type="predicted"/>
<dbReference type="Proteomes" id="UP001162992">
    <property type="component" value="Chromosome 15"/>
</dbReference>
<dbReference type="EMBL" id="CM055106">
    <property type="protein sequence ID" value="KAJ7529091.1"/>
    <property type="molecule type" value="Genomic_DNA"/>
</dbReference>
<protein>
    <submittedName>
        <fullName evidence="1">Uncharacterized protein</fullName>
    </submittedName>
</protein>